<evidence type="ECO:0000313" key="3">
    <source>
        <dbReference type="Proteomes" id="UP000316125"/>
    </source>
</evidence>
<name>A0A4Y5YL22_9MICO</name>
<keyword evidence="1" id="KW-1133">Transmembrane helix</keyword>
<keyword evidence="1" id="KW-0812">Transmembrane</keyword>
<dbReference type="OrthoDB" id="9933156at2"/>
<dbReference type="AlphaFoldDB" id="A0A4Y5YL22"/>
<feature type="transmembrane region" description="Helical" evidence="1">
    <location>
        <begin position="211"/>
        <end position="231"/>
    </location>
</feature>
<sequence length="297" mass="31380">MPILLAFYAIVIGGQLAATVDAAKTQRTLGMIAEAMVSSLVPALLLIVIACIAKPGIAGTLFVIVPVLGATLFLAVQLGGFIVFERELALAKAERTRVTMRALSRTLRVRSRRPVWIVLIANVVVAAGAGVAMAAFVASADQVDSTTTLDPRFAVTMYATLTTLQTSACLFAVSTVRAASDRLTRILGWLVGVAVSLLFFFIVIPTWTSRGFATGIGLMTALVVSTASTLWRRGNKRRVSLDWTIQGAGSRSAARSIAKSHARAVRLIQATRSAIKQPSLRDRLAAAVGGFRSGAVA</sequence>
<feature type="transmembrane region" description="Helical" evidence="1">
    <location>
        <begin position="186"/>
        <end position="205"/>
    </location>
</feature>
<feature type="transmembrane region" description="Helical" evidence="1">
    <location>
        <begin position="63"/>
        <end position="84"/>
    </location>
</feature>
<reference evidence="2 3" key="1">
    <citation type="submission" date="2019-06" db="EMBL/GenBank/DDBJ databases">
        <title>Complete genome of Microbacterium foliorum M2.</title>
        <authorList>
            <person name="Cao G."/>
        </authorList>
    </citation>
    <scope>NUCLEOTIDE SEQUENCE [LARGE SCALE GENOMIC DNA]</scope>
    <source>
        <strain evidence="2 3">M2</strain>
    </source>
</reference>
<feature type="transmembrane region" description="Helical" evidence="1">
    <location>
        <begin position="6"/>
        <end position="23"/>
    </location>
</feature>
<dbReference type="EMBL" id="CP041040">
    <property type="protein sequence ID" value="QDE33501.1"/>
    <property type="molecule type" value="Genomic_DNA"/>
</dbReference>
<evidence type="ECO:0000313" key="2">
    <source>
        <dbReference type="EMBL" id="QDE33501.1"/>
    </source>
</evidence>
<gene>
    <name evidence="2" type="ORF">FIV50_00985</name>
</gene>
<feature type="transmembrane region" description="Helical" evidence="1">
    <location>
        <begin position="35"/>
        <end position="57"/>
    </location>
</feature>
<evidence type="ECO:0000256" key="1">
    <source>
        <dbReference type="SAM" id="Phobius"/>
    </source>
</evidence>
<organism evidence="2 3">
    <name type="scientific">Microbacterium foliorum</name>
    <dbReference type="NCBI Taxonomy" id="104336"/>
    <lineage>
        <taxon>Bacteria</taxon>
        <taxon>Bacillati</taxon>
        <taxon>Actinomycetota</taxon>
        <taxon>Actinomycetes</taxon>
        <taxon>Micrococcales</taxon>
        <taxon>Microbacteriaceae</taxon>
        <taxon>Microbacterium</taxon>
    </lineage>
</organism>
<dbReference type="RefSeq" id="WP_140035797.1">
    <property type="nucleotide sequence ID" value="NZ_CP041040.1"/>
</dbReference>
<keyword evidence="1" id="KW-0472">Membrane</keyword>
<protein>
    <submittedName>
        <fullName evidence="2">Uncharacterized protein</fullName>
    </submittedName>
</protein>
<proteinExistence type="predicted"/>
<feature type="transmembrane region" description="Helical" evidence="1">
    <location>
        <begin position="158"/>
        <end position="179"/>
    </location>
</feature>
<accession>A0A4Y5YL22</accession>
<dbReference type="Proteomes" id="UP000316125">
    <property type="component" value="Chromosome"/>
</dbReference>
<feature type="transmembrane region" description="Helical" evidence="1">
    <location>
        <begin position="115"/>
        <end position="138"/>
    </location>
</feature>